<evidence type="ECO:0000313" key="1">
    <source>
        <dbReference type="EMBL" id="KAJ8404470.1"/>
    </source>
</evidence>
<organism evidence="1 2">
    <name type="scientific">Aldrovandia affinis</name>
    <dbReference type="NCBI Taxonomy" id="143900"/>
    <lineage>
        <taxon>Eukaryota</taxon>
        <taxon>Metazoa</taxon>
        <taxon>Chordata</taxon>
        <taxon>Craniata</taxon>
        <taxon>Vertebrata</taxon>
        <taxon>Euteleostomi</taxon>
        <taxon>Actinopterygii</taxon>
        <taxon>Neopterygii</taxon>
        <taxon>Teleostei</taxon>
        <taxon>Notacanthiformes</taxon>
        <taxon>Halosauridae</taxon>
        <taxon>Aldrovandia</taxon>
    </lineage>
</organism>
<dbReference type="EMBL" id="JAINUG010000053">
    <property type="protein sequence ID" value="KAJ8404470.1"/>
    <property type="molecule type" value="Genomic_DNA"/>
</dbReference>
<proteinExistence type="predicted"/>
<accession>A0AAD7SL80</accession>
<protein>
    <submittedName>
        <fullName evidence="1">Uncharacterized protein</fullName>
    </submittedName>
</protein>
<evidence type="ECO:0000313" key="2">
    <source>
        <dbReference type="Proteomes" id="UP001221898"/>
    </source>
</evidence>
<keyword evidence="2" id="KW-1185">Reference proteome</keyword>
<reference evidence="1" key="1">
    <citation type="journal article" date="2023" name="Science">
        <title>Genome structures resolve the early diversification of teleost fishes.</title>
        <authorList>
            <person name="Parey E."/>
            <person name="Louis A."/>
            <person name="Montfort J."/>
            <person name="Bouchez O."/>
            <person name="Roques C."/>
            <person name="Iampietro C."/>
            <person name="Lluch J."/>
            <person name="Castinel A."/>
            <person name="Donnadieu C."/>
            <person name="Desvignes T."/>
            <person name="Floi Bucao C."/>
            <person name="Jouanno E."/>
            <person name="Wen M."/>
            <person name="Mejri S."/>
            <person name="Dirks R."/>
            <person name="Jansen H."/>
            <person name="Henkel C."/>
            <person name="Chen W.J."/>
            <person name="Zahm M."/>
            <person name="Cabau C."/>
            <person name="Klopp C."/>
            <person name="Thompson A.W."/>
            <person name="Robinson-Rechavi M."/>
            <person name="Braasch I."/>
            <person name="Lecointre G."/>
            <person name="Bobe J."/>
            <person name="Postlethwait J.H."/>
            <person name="Berthelot C."/>
            <person name="Roest Crollius H."/>
            <person name="Guiguen Y."/>
        </authorList>
    </citation>
    <scope>NUCLEOTIDE SEQUENCE</scope>
    <source>
        <strain evidence="1">NC1722</strain>
    </source>
</reference>
<dbReference type="Proteomes" id="UP001221898">
    <property type="component" value="Unassembled WGS sequence"/>
</dbReference>
<sequence length="73" mass="8129">MEYGLRLDLFLYSAEVSTPPRRGVNERLSWRGGGASRSSAVDYEALVILAIFSFVRSHSDCFIGNPFTQTPIC</sequence>
<gene>
    <name evidence="1" type="ORF">AAFF_G00337370</name>
</gene>
<dbReference type="AlphaFoldDB" id="A0AAD7SL80"/>
<comment type="caution">
    <text evidence="1">The sequence shown here is derived from an EMBL/GenBank/DDBJ whole genome shotgun (WGS) entry which is preliminary data.</text>
</comment>
<name>A0AAD7SL80_9TELE</name>